<name>E9SA30_RUMAL</name>
<dbReference type="Proteomes" id="UP000004259">
    <property type="component" value="Unassembled WGS sequence"/>
</dbReference>
<evidence type="ECO:0000313" key="3">
    <source>
        <dbReference type="Proteomes" id="UP000004259"/>
    </source>
</evidence>
<proteinExistence type="predicted"/>
<keyword evidence="1" id="KW-0732">Signal</keyword>
<dbReference type="PROSITE" id="PS51257">
    <property type="entry name" value="PROKAR_LIPOPROTEIN"/>
    <property type="match status" value="1"/>
</dbReference>
<keyword evidence="3" id="KW-1185">Reference proteome</keyword>
<accession>E9SA30</accession>
<evidence type="ECO:0000313" key="2">
    <source>
        <dbReference type="EMBL" id="EGC03940.1"/>
    </source>
</evidence>
<sequence>MKKTILFITAACLMALTACGNVDSKTPAQAESKTDLDGVTLWYRSDSSPYGYGQELSNPDAVARADEFIRTMAESGSGKDKAIEAQNDKVGDWFDIKLSDGREVHENQGVFTIEGVYYTWDDVDKYDPDFRADFKKALAPDTKRLMKEKWDQADDAYRAVNPDPDTLDITAFE</sequence>
<dbReference type="OrthoDB" id="403896at2"/>
<comment type="caution">
    <text evidence="2">The sequence shown here is derived from an EMBL/GenBank/DDBJ whole genome shotgun (WGS) entry which is preliminary data.</text>
</comment>
<dbReference type="AlphaFoldDB" id="E9SA30"/>
<protein>
    <submittedName>
        <fullName evidence="2">Conserved domain protein</fullName>
    </submittedName>
</protein>
<feature type="signal peptide" evidence="1">
    <location>
        <begin position="1"/>
        <end position="20"/>
    </location>
</feature>
<feature type="chain" id="PRO_5038396719" evidence="1">
    <location>
        <begin position="21"/>
        <end position="173"/>
    </location>
</feature>
<gene>
    <name evidence="2" type="ORF">CUS_6481</name>
</gene>
<organism evidence="2 3">
    <name type="scientific">Ruminococcus albus 8</name>
    <dbReference type="NCBI Taxonomy" id="246199"/>
    <lineage>
        <taxon>Bacteria</taxon>
        <taxon>Bacillati</taxon>
        <taxon>Bacillota</taxon>
        <taxon>Clostridia</taxon>
        <taxon>Eubacteriales</taxon>
        <taxon>Oscillospiraceae</taxon>
        <taxon>Ruminococcus</taxon>
    </lineage>
</organism>
<reference evidence="2 3" key="1">
    <citation type="submission" date="2011-02" db="EMBL/GenBank/DDBJ databases">
        <authorList>
            <person name="Nelson K.E."/>
            <person name="Sutton G."/>
            <person name="Torralba M."/>
            <person name="Durkin S."/>
            <person name="Harkins D."/>
            <person name="Montgomery R."/>
            <person name="Ziemer C."/>
            <person name="Klaassens E."/>
            <person name="Ocuiv P."/>
            <person name="Morrison M."/>
        </authorList>
    </citation>
    <scope>NUCLEOTIDE SEQUENCE [LARGE SCALE GENOMIC DNA]</scope>
    <source>
        <strain evidence="2 3">8</strain>
    </source>
</reference>
<dbReference type="EMBL" id="ADKM02000050">
    <property type="protein sequence ID" value="EGC03940.1"/>
    <property type="molecule type" value="Genomic_DNA"/>
</dbReference>
<evidence type="ECO:0000256" key="1">
    <source>
        <dbReference type="SAM" id="SignalP"/>
    </source>
</evidence>
<dbReference type="RefSeq" id="WP_002847966.1">
    <property type="nucleotide sequence ID" value="NZ_ADKM02000050.1"/>
</dbReference>
<dbReference type="STRING" id="246199.CUS_6481"/>